<proteinExistence type="predicted"/>
<dbReference type="AlphaFoldDB" id="A0A699ZHX8"/>
<keyword evidence="3" id="KW-1185">Reference proteome</keyword>
<accession>A0A699ZHX8</accession>
<reference evidence="2 3" key="1">
    <citation type="submission" date="2020-02" db="EMBL/GenBank/DDBJ databases">
        <title>Draft genome sequence of Haematococcus lacustris strain NIES-144.</title>
        <authorList>
            <person name="Morimoto D."/>
            <person name="Nakagawa S."/>
            <person name="Yoshida T."/>
            <person name="Sawayama S."/>
        </authorList>
    </citation>
    <scope>NUCLEOTIDE SEQUENCE [LARGE SCALE GENOMIC DNA]</scope>
    <source>
        <strain evidence="2 3">NIES-144</strain>
    </source>
</reference>
<organism evidence="2 3">
    <name type="scientific">Haematococcus lacustris</name>
    <name type="common">Green alga</name>
    <name type="synonym">Haematococcus pluvialis</name>
    <dbReference type="NCBI Taxonomy" id="44745"/>
    <lineage>
        <taxon>Eukaryota</taxon>
        <taxon>Viridiplantae</taxon>
        <taxon>Chlorophyta</taxon>
        <taxon>core chlorophytes</taxon>
        <taxon>Chlorophyceae</taxon>
        <taxon>CS clade</taxon>
        <taxon>Chlamydomonadales</taxon>
        <taxon>Haematococcaceae</taxon>
        <taxon>Haematococcus</taxon>
    </lineage>
</organism>
<dbReference type="Proteomes" id="UP000485058">
    <property type="component" value="Unassembled WGS sequence"/>
</dbReference>
<comment type="caution">
    <text evidence="2">The sequence shown here is derived from an EMBL/GenBank/DDBJ whole genome shotgun (WGS) entry which is preliminary data.</text>
</comment>
<evidence type="ECO:0000313" key="2">
    <source>
        <dbReference type="EMBL" id="GFH21555.1"/>
    </source>
</evidence>
<evidence type="ECO:0000256" key="1">
    <source>
        <dbReference type="SAM" id="MobiDB-lite"/>
    </source>
</evidence>
<evidence type="ECO:0000313" key="3">
    <source>
        <dbReference type="Proteomes" id="UP000485058"/>
    </source>
</evidence>
<protein>
    <submittedName>
        <fullName evidence="2">Uncharacterized protein</fullName>
    </submittedName>
</protein>
<name>A0A699ZHX8_HAELA</name>
<gene>
    <name evidence="2" type="ORF">HaLaN_18884</name>
</gene>
<feature type="region of interest" description="Disordered" evidence="1">
    <location>
        <begin position="54"/>
        <end position="74"/>
    </location>
</feature>
<sequence length="74" mass="7590">MQQAGLKLKTLTLVGQHATGWAVAPHPSPSGMQQAGLKLKTLTLVGQHATGWAVAPHPSPSGSACNRLGCSPRP</sequence>
<dbReference type="EMBL" id="BLLF01001853">
    <property type="protein sequence ID" value="GFH21555.1"/>
    <property type="molecule type" value="Genomic_DNA"/>
</dbReference>